<organism evidence="1">
    <name type="scientific">uncultured Caudovirales phage</name>
    <dbReference type="NCBI Taxonomy" id="2100421"/>
    <lineage>
        <taxon>Viruses</taxon>
        <taxon>Duplodnaviria</taxon>
        <taxon>Heunggongvirae</taxon>
        <taxon>Uroviricota</taxon>
        <taxon>Caudoviricetes</taxon>
        <taxon>Peduoviridae</taxon>
        <taxon>Maltschvirus</taxon>
        <taxon>Maltschvirus maltsch</taxon>
    </lineage>
</organism>
<sequence length="111" mass="13051">MSTCTHPKGSTKAARKQLAKQQTRRFTFFREFDFCYARSCHRIATMSIDLALWNGSRSRKDRQKDLGDYLRAKAEYKKTLLKIMADRLIYQANGIWTNWRPIGGDSRRTEL</sequence>
<protein>
    <submittedName>
        <fullName evidence="1">Uncharacterized protein</fullName>
    </submittedName>
</protein>
<proteinExistence type="predicted"/>
<evidence type="ECO:0000313" key="2">
    <source>
        <dbReference type="EMBL" id="CAB4219698.1"/>
    </source>
</evidence>
<accession>A0A6J5Q801</accession>
<name>A0A6J5Q801_9CAUD</name>
<gene>
    <name evidence="1" type="ORF">UFOVP1021_52</name>
    <name evidence="2" type="ORF">UFOVP1622_16</name>
</gene>
<dbReference type="EMBL" id="LR796967">
    <property type="protein sequence ID" value="CAB4178507.1"/>
    <property type="molecule type" value="Genomic_DNA"/>
</dbReference>
<reference evidence="1" key="1">
    <citation type="submission" date="2020-05" db="EMBL/GenBank/DDBJ databases">
        <authorList>
            <person name="Chiriac C."/>
            <person name="Salcher M."/>
            <person name="Ghai R."/>
            <person name="Kavagutti S V."/>
        </authorList>
    </citation>
    <scope>NUCLEOTIDE SEQUENCE</scope>
</reference>
<dbReference type="EMBL" id="LR797485">
    <property type="protein sequence ID" value="CAB4219698.1"/>
    <property type="molecule type" value="Genomic_DNA"/>
</dbReference>
<evidence type="ECO:0000313" key="1">
    <source>
        <dbReference type="EMBL" id="CAB4178507.1"/>
    </source>
</evidence>